<sequence>MTKEEERFASEEARARPPKAAQKIFKCFKTSKEISDLEGELSSIKNLLSTQAALIHGLVEGVNVDSLSIFNSNGSSINATSDSEDKEISDLDKWLIEFPNLLDVLLAERRVDEALAALDEGEHVVSEAKEMKSLNPCLLLSLQHSISEHRQKLAD</sequence>
<dbReference type="EMBL" id="JAYKXN010000003">
    <property type="protein sequence ID" value="KAK7301306.1"/>
    <property type="molecule type" value="Genomic_DNA"/>
</dbReference>
<keyword evidence="5" id="KW-1185">Reference proteome</keyword>
<keyword evidence="3" id="KW-0268">Exocytosis</keyword>
<reference evidence="4 5" key="1">
    <citation type="submission" date="2024-01" db="EMBL/GenBank/DDBJ databases">
        <title>The genomes of 5 underutilized Papilionoideae crops provide insights into root nodulation and disease resistance.</title>
        <authorList>
            <person name="Yuan L."/>
        </authorList>
    </citation>
    <scope>NUCLEOTIDE SEQUENCE [LARGE SCALE GENOMIC DNA]</scope>
    <source>
        <strain evidence="4">LY-2023</strain>
        <tissue evidence="4">Leaf</tissue>
    </source>
</reference>
<dbReference type="GO" id="GO:0006893">
    <property type="term" value="P:Golgi to plasma membrane transport"/>
    <property type="evidence" value="ECO:0007669"/>
    <property type="project" value="TreeGrafter"/>
</dbReference>
<dbReference type="InterPro" id="IPR033961">
    <property type="entry name" value="Exo84"/>
</dbReference>
<evidence type="ECO:0000313" key="4">
    <source>
        <dbReference type="EMBL" id="KAK7301306.1"/>
    </source>
</evidence>
<evidence type="ECO:0000256" key="3">
    <source>
        <dbReference type="ARBA" id="ARBA00022483"/>
    </source>
</evidence>
<dbReference type="GO" id="GO:0008104">
    <property type="term" value="P:intracellular protein localization"/>
    <property type="evidence" value="ECO:0007669"/>
    <property type="project" value="TreeGrafter"/>
</dbReference>
<dbReference type="GO" id="GO:0006887">
    <property type="term" value="P:exocytosis"/>
    <property type="evidence" value="ECO:0007669"/>
    <property type="project" value="UniProtKB-KW"/>
</dbReference>
<comment type="caution">
    <text evidence="4">The sequence shown here is derived from an EMBL/GenBank/DDBJ whole genome shotgun (WGS) entry which is preliminary data.</text>
</comment>
<dbReference type="InterPro" id="IPR016159">
    <property type="entry name" value="Cullin_repeat-like_dom_sf"/>
</dbReference>
<gene>
    <name evidence="4" type="ORF">RJT34_12167</name>
</gene>
<dbReference type="SUPFAM" id="SSF74788">
    <property type="entry name" value="Cullin repeat-like"/>
    <property type="match status" value="1"/>
</dbReference>
<name>A0AAN9JNF1_CLITE</name>
<keyword evidence="2" id="KW-0813">Transport</keyword>
<comment type="similarity">
    <text evidence="1">Belongs to the EXO84 family.</text>
</comment>
<proteinExistence type="inferred from homology"/>
<dbReference type="PANTHER" id="PTHR21426:SF12">
    <property type="entry name" value="EXOCYST COMPLEX COMPONENT 8"/>
    <property type="match status" value="1"/>
</dbReference>
<accession>A0AAN9JNF1</accession>
<organism evidence="4 5">
    <name type="scientific">Clitoria ternatea</name>
    <name type="common">Butterfly pea</name>
    <dbReference type="NCBI Taxonomy" id="43366"/>
    <lineage>
        <taxon>Eukaryota</taxon>
        <taxon>Viridiplantae</taxon>
        <taxon>Streptophyta</taxon>
        <taxon>Embryophyta</taxon>
        <taxon>Tracheophyta</taxon>
        <taxon>Spermatophyta</taxon>
        <taxon>Magnoliopsida</taxon>
        <taxon>eudicotyledons</taxon>
        <taxon>Gunneridae</taxon>
        <taxon>Pentapetalae</taxon>
        <taxon>rosids</taxon>
        <taxon>fabids</taxon>
        <taxon>Fabales</taxon>
        <taxon>Fabaceae</taxon>
        <taxon>Papilionoideae</taxon>
        <taxon>50 kb inversion clade</taxon>
        <taxon>NPAAA clade</taxon>
        <taxon>indigoferoid/millettioid clade</taxon>
        <taxon>Phaseoleae</taxon>
        <taxon>Clitoria</taxon>
    </lineage>
</organism>
<evidence type="ECO:0000256" key="2">
    <source>
        <dbReference type="ARBA" id="ARBA00022448"/>
    </source>
</evidence>
<evidence type="ECO:0000313" key="5">
    <source>
        <dbReference type="Proteomes" id="UP001359559"/>
    </source>
</evidence>
<evidence type="ECO:0000256" key="1">
    <source>
        <dbReference type="ARBA" id="ARBA00007210"/>
    </source>
</evidence>
<dbReference type="PANTHER" id="PTHR21426">
    <property type="entry name" value="EXOCYST COMPLEX COMPONENT 8"/>
    <property type="match status" value="1"/>
</dbReference>
<dbReference type="GO" id="GO:0000145">
    <property type="term" value="C:exocyst"/>
    <property type="evidence" value="ECO:0007669"/>
    <property type="project" value="InterPro"/>
</dbReference>
<protein>
    <submittedName>
        <fullName evidence="4">Uncharacterized protein</fullName>
    </submittedName>
</protein>
<dbReference type="AlphaFoldDB" id="A0AAN9JNF1"/>
<dbReference type="Proteomes" id="UP001359559">
    <property type="component" value="Unassembled WGS sequence"/>
</dbReference>